<accession>A0A125WAK1</accession>
<dbReference type="Proteomes" id="UP000004846">
    <property type="component" value="Unassembled WGS sequence"/>
</dbReference>
<dbReference type="HOGENOM" id="CLU_051638_3_4_9"/>
<name>A0A125WAK1_ENTFL</name>
<keyword evidence="3" id="KW-0677">Repeat</keyword>
<dbReference type="PROSITE" id="PS00101">
    <property type="entry name" value="HEXAPEP_TRANSFERASES"/>
    <property type="match status" value="1"/>
</dbReference>
<dbReference type="EMBL" id="AEBR01000003">
    <property type="protein sequence ID" value="EFM84314.1"/>
    <property type="molecule type" value="Genomic_DNA"/>
</dbReference>
<organism evidence="4 5">
    <name type="scientific">Enterococcus faecalis TX4248</name>
    <dbReference type="NCBI Taxonomy" id="749495"/>
    <lineage>
        <taxon>Bacteria</taxon>
        <taxon>Bacillati</taxon>
        <taxon>Bacillota</taxon>
        <taxon>Bacilli</taxon>
        <taxon>Lactobacillales</taxon>
        <taxon>Enterococcaceae</taxon>
        <taxon>Enterococcus</taxon>
    </lineage>
</organism>
<dbReference type="Pfam" id="PF00132">
    <property type="entry name" value="Hexapep"/>
    <property type="match status" value="1"/>
</dbReference>
<dbReference type="SUPFAM" id="SSF51161">
    <property type="entry name" value="Trimeric LpxA-like enzymes"/>
    <property type="match status" value="1"/>
</dbReference>
<dbReference type="GO" id="GO:0008374">
    <property type="term" value="F:O-acyltransferase activity"/>
    <property type="evidence" value="ECO:0007669"/>
    <property type="project" value="TreeGrafter"/>
</dbReference>
<protein>
    <submittedName>
        <fullName evidence="4">Bacterial transferase hexapeptide repeat protein</fullName>
    </submittedName>
</protein>
<reference evidence="4 5" key="1">
    <citation type="submission" date="2010-07" db="EMBL/GenBank/DDBJ databases">
        <authorList>
            <person name="Sid Ahmed O."/>
        </authorList>
    </citation>
    <scope>NUCLEOTIDE SEQUENCE [LARGE SCALE GENOMIC DNA]</scope>
    <source>
        <strain evidence="4 5">TX4248</strain>
    </source>
</reference>
<dbReference type="AlphaFoldDB" id="A0A125WAK1"/>
<dbReference type="InterPro" id="IPR018357">
    <property type="entry name" value="Hexapep_transf_CS"/>
</dbReference>
<comment type="similarity">
    <text evidence="1">Belongs to the transferase hexapeptide repeat family.</text>
</comment>
<keyword evidence="2 4" id="KW-0808">Transferase</keyword>
<comment type="caution">
    <text evidence="4">The sequence shown here is derived from an EMBL/GenBank/DDBJ whole genome shotgun (WGS) entry which is preliminary data.</text>
</comment>
<evidence type="ECO:0000313" key="5">
    <source>
        <dbReference type="Proteomes" id="UP000004846"/>
    </source>
</evidence>
<evidence type="ECO:0000313" key="4">
    <source>
        <dbReference type="EMBL" id="EFM84314.1"/>
    </source>
</evidence>
<dbReference type="PANTHER" id="PTHR23416:SF23">
    <property type="entry name" value="ACETYLTRANSFERASE C18B11.09C-RELATED"/>
    <property type="match status" value="1"/>
</dbReference>
<dbReference type="InterPro" id="IPR001451">
    <property type="entry name" value="Hexapep"/>
</dbReference>
<evidence type="ECO:0000256" key="3">
    <source>
        <dbReference type="ARBA" id="ARBA00022737"/>
    </source>
</evidence>
<dbReference type="Gene3D" id="2.160.10.10">
    <property type="entry name" value="Hexapeptide repeat proteins"/>
    <property type="match status" value="1"/>
</dbReference>
<sequence>MKVSIEDVINGYRSDAPVDLERDAYAEELYQEAIKIGIEMNTKYHSEEELREIMSYLIGKKVDETFRIFPPFYTDFGKNITLGKNVFINSGTHFQDQGGIVIGDGVFIGHNVVLATINHDLFPKNKRKNHYAPIVLKNNVWIGSNATITSGVTIGEWSVVAAGAVVTKDVPPYTVVGGVPARVLKLIDKEEDGND</sequence>
<dbReference type="RefSeq" id="WP_002401939.1">
    <property type="nucleotide sequence ID" value="NZ_GL454409.1"/>
</dbReference>
<evidence type="ECO:0000256" key="2">
    <source>
        <dbReference type="ARBA" id="ARBA00022679"/>
    </source>
</evidence>
<dbReference type="InterPro" id="IPR011004">
    <property type="entry name" value="Trimer_LpxA-like_sf"/>
</dbReference>
<dbReference type="PANTHER" id="PTHR23416">
    <property type="entry name" value="SIALIC ACID SYNTHASE-RELATED"/>
    <property type="match status" value="1"/>
</dbReference>
<dbReference type="Pfam" id="PF14602">
    <property type="entry name" value="Hexapep_2"/>
    <property type="match status" value="1"/>
</dbReference>
<evidence type="ECO:0000256" key="1">
    <source>
        <dbReference type="ARBA" id="ARBA00007274"/>
    </source>
</evidence>
<dbReference type="InterPro" id="IPR051159">
    <property type="entry name" value="Hexapeptide_acetyltransf"/>
</dbReference>
<proteinExistence type="inferred from homology"/>
<gene>
    <name evidence="4" type="ORF">HMPREF9498_00059</name>
</gene>